<name>A0AA39CFC0_9EURO</name>
<evidence type="ECO:0000313" key="2">
    <source>
        <dbReference type="EMBL" id="KAJ9606236.1"/>
    </source>
</evidence>
<proteinExistence type="predicted"/>
<dbReference type="SUPFAM" id="SSF54695">
    <property type="entry name" value="POZ domain"/>
    <property type="match status" value="1"/>
</dbReference>
<evidence type="ECO:0000313" key="3">
    <source>
        <dbReference type="Proteomes" id="UP001172673"/>
    </source>
</evidence>
<dbReference type="Proteomes" id="UP001172673">
    <property type="component" value="Unassembled WGS sequence"/>
</dbReference>
<evidence type="ECO:0008006" key="4">
    <source>
        <dbReference type="Google" id="ProtNLM"/>
    </source>
</evidence>
<evidence type="ECO:0000256" key="1">
    <source>
        <dbReference type="SAM" id="MobiDB-lite"/>
    </source>
</evidence>
<reference evidence="2" key="1">
    <citation type="submission" date="2022-10" db="EMBL/GenBank/DDBJ databases">
        <title>Culturing micro-colonial fungi from biological soil crusts in the Mojave desert and describing Neophaeococcomyces mojavensis, and introducing the new genera and species Taxawa tesnikishii.</title>
        <authorList>
            <person name="Kurbessoian T."/>
            <person name="Stajich J.E."/>
        </authorList>
    </citation>
    <scope>NUCLEOTIDE SEQUENCE</scope>
    <source>
        <strain evidence="2">TK_41</strain>
    </source>
</reference>
<dbReference type="InterPro" id="IPR011333">
    <property type="entry name" value="SKP1/BTB/POZ_sf"/>
</dbReference>
<gene>
    <name evidence="2" type="ORF">H2200_009197</name>
</gene>
<sequence length="336" mass="37983">MAASISDFSTFKSALKKEKTPDFTITCGDYSWRVHSHLFAQHSKAFKAIFEEGATQSWTTNDTPVIIAHMILWCYSNKYGDLVEEAMENNEPPPEIDIDELMKHGLVRPTRPDGSARVLTEEDALFMPADKEWIPEGLHAQMYLLASKYGLTTLKDRAALEIEVMLTELDFDKVYFLPMIGGLFGVKVDQSNVKGDDDDPDCITVEGPTRASTTPDTVPKPRTPTPTPIPRRSRSFSPVIASETHVLCPKTDTRLWEILAEEAATKFDRYQSNPVFQVVMTRNPQFNWDVTCRMQKKFAEMANEVAKKQAVISGLEGEKTKVKRPRKRKEKEMSAS</sequence>
<dbReference type="CDD" id="cd18186">
    <property type="entry name" value="BTB_POZ_ZBTB_KLHL-like"/>
    <property type="match status" value="1"/>
</dbReference>
<comment type="caution">
    <text evidence="2">The sequence shown here is derived from an EMBL/GenBank/DDBJ whole genome shotgun (WGS) entry which is preliminary data.</text>
</comment>
<feature type="region of interest" description="Disordered" evidence="1">
    <location>
        <begin position="310"/>
        <end position="336"/>
    </location>
</feature>
<organism evidence="2 3">
    <name type="scientific">Cladophialophora chaetospira</name>
    <dbReference type="NCBI Taxonomy" id="386627"/>
    <lineage>
        <taxon>Eukaryota</taxon>
        <taxon>Fungi</taxon>
        <taxon>Dikarya</taxon>
        <taxon>Ascomycota</taxon>
        <taxon>Pezizomycotina</taxon>
        <taxon>Eurotiomycetes</taxon>
        <taxon>Chaetothyriomycetidae</taxon>
        <taxon>Chaetothyriales</taxon>
        <taxon>Herpotrichiellaceae</taxon>
        <taxon>Cladophialophora</taxon>
    </lineage>
</organism>
<feature type="region of interest" description="Disordered" evidence="1">
    <location>
        <begin position="197"/>
        <end position="234"/>
    </location>
</feature>
<protein>
    <recommendedName>
        <fullName evidence="4">BTB domain-containing protein</fullName>
    </recommendedName>
</protein>
<dbReference type="EMBL" id="JAPDRK010000014">
    <property type="protein sequence ID" value="KAJ9606236.1"/>
    <property type="molecule type" value="Genomic_DNA"/>
</dbReference>
<dbReference type="AlphaFoldDB" id="A0AA39CFC0"/>
<dbReference type="Gene3D" id="3.30.710.10">
    <property type="entry name" value="Potassium Channel Kv1.1, Chain A"/>
    <property type="match status" value="1"/>
</dbReference>
<keyword evidence="3" id="KW-1185">Reference proteome</keyword>
<accession>A0AA39CFC0</accession>